<gene>
    <name evidence="2" type="ORF">FPL14_14765</name>
</gene>
<dbReference type="Proteomes" id="UP000515679">
    <property type="component" value="Chromosome"/>
</dbReference>
<name>A0A7G5BZD1_9BACL</name>
<feature type="transmembrane region" description="Helical" evidence="1">
    <location>
        <begin position="151"/>
        <end position="177"/>
    </location>
</feature>
<dbReference type="EMBL" id="CP041969">
    <property type="protein sequence ID" value="QMV42315.1"/>
    <property type="molecule type" value="Genomic_DNA"/>
</dbReference>
<keyword evidence="3" id="KW-1185">Reference proteome</keyword>
<dbReference type="PANTHER" id="PTHR40076:SF1">
    <property type="entry name" value="MEMBRANE PROTEIN"/>
    <property type="match status" value="1"/>
</dbReference>
<proteinExistence type="predicted"/>
<organism evidence="2 3">
    <name type="scientific">Cohnella cholangitidis</name>
    <dbReference type="NCBI Taxonomy" id="2598458"/>
    <lineage>
        <taxon>Bacteria</taxon>
        <taxon>Bacillati</taxon>
        <taxon>Bacillota</taxon>
        <taxon>Bacilli</taxon>
        <taxon>Bacillales</taxon>
        <taxon>Paenibacillaceae</taxon>
        <taxon>Cohnella</taxon>
    </lineage>
</organism>
<dbReference type="AlphaFoldDB" id="A0A7G5BZD1"/>
<keyword evidence="1" id="KW-0812">Transmembrane</keyword>
<dbReference type="PANTHER" id="PTHR40076">
    <property type="entry name" value="MEMBRANE PROTEIN-RELATED"/>
    <property type="match status" value="1"/>
</dbReference>
<evidence type="ECO:0000313" key="3">
    <source>
        <dbReference type="Proteomes" id="UP000515679"/>
    </source>
</evidence>
<feature type="transmembrane region" description="Helical" evidence="1">
    <location>
        <begin position="21"/>
        <end position="42"/>
    </location>
</feature>
<dbReference type="RefSeq" id="WP_182303708.1">
    <property type="nucleotide sequence ID" value="NZ_CP041969.1"/>
</dbReference>
<evidence type="ECO:0000313" key="2">
    <source>
        <dbReference type="EMBL" id="QMV42315.1"/>
    </source>
</evidence>
<dbReference type="KEGG" id="cchl:FPL14_14765"/>
<accession>A0A7G5BZD1</accession>
<keyword evidence="1" id="KW-1133">Transmembrane helix</keyword>
<evidence type="ECO:0000256" key="1">
    <source>
        <dbReference type="SAM" id="Phobius"/>
    </source>
</evidence>
<dbReference type="Pfam" id="PF06161">
    <property type="entry name" value="DUF975"/>
    <property type="match status" value="1"/>
</dbReference>
<protein>
    <submittedName>
        <fullName evidence="2">DUF975 family protein</fullName>
    </submittedName>
</protein>
<sequence length="215" mass="24158">MPTSAEIRARARESLAGNWKYPVLHFLVYYLIVSGAGVVSYIPFIGWIVPMLLAGTLTFGLYSYYLIFSRRGTPTINDLFSGFERFGTTLALYLLMGLFVFLWTLLLIIPGIIAGFRYSQAYFILKDNPQIGALEAIRRSKALMAGHKGRLFVLMLSFIGWYIVGMLTCAIGFLWIAPYYYTALAHFYNDLTGRSVIMPPPPPPPSPYDGILAKQ</sequence>
<reference evidence="2 3" key="1">
    <citation type="submission" date="2019-07" db="EMBL/GenBank/DDBJ databases">
        <authorList>
            <person name="Kim J.K."/>
            <person name="Cheong H.-M."/>
            <person name="Choi Y."/>
            <person name="Hwang K.J."/>
            <person name="Lee S."/>
            <person name="Choi C."/>
        </authorList>
    </citation>
    <scope>NUCLEOTIDE SEQUENCE [LARGE SCALE GENOMIC DNA]</scope>
    <source>
        <strain evidence="2 3">KS 22</strain>
    </source>
</reference>
<keyword evidence="1" id="KW-0472">Membrane</keyword>
<feature type="transmembrane region" description="Helical" evidence="1">
    <location>
        <begin position="48"/>
        <end position="68"/>
    </location>
</feature>
<dbReference type="InterPro" id="IPR010380">
    <property type="entry name" value="DUF975"/>
</dbReference>
<feature type="transmembrane region" description="Helical" evidence="1">
    <location>
        <begin position="89"/>
        <end position="113"/>
    </location>
</feature>